<dbReference type="EMBL" id="CM000786">
    <property type="protein sequence ID" value="AQK41804.1"/>
    <property type="molecule type" value="Genomic_DNA"/>
</dbReference>
<keyword evidence="2" id="KW-0472">Membrane</keyword>
<dbReference type="AlphaFoldDB" id="A0A1D6J162"/>
<sequence>MAVPLPPPPPPSRRCALPRDACAFVPVMLAPTPASSAPATPRAQPPPRDARPSSQMPAPVSSTATPLALPRLPDAGPRILGPDAAAIPRCRPPYPRPRARSPELRRAPALAPDTMLCPTLNLATTPSTTPPSFLATTPSLDGRRDWWHLPDLGARLILAPNAAPPPIRAASSDGSRDNAPSPSPEPRRLTFQGCRSAILTSSSLAVARPPDRRLRPRDPPDSPTSPSTAASITHLHADEKARPPLSPRLPTTRLLNKDLSKHPVDGFSAGLVDDSNVFEWQVTIIGPPDTLYRTIQHIQIRVMDMFSVKSLYLYSDWLLDLFGVLHDGKKSYPTILACMLVVSLEVCFLSLLLSIRMDLV</sequence>
<organism evidence="3">
    <name type="scientific">Zea mays</name>
    <name type="common">Maize</name>
    <dbReference type="NCBI Taxonomy" id="4577"/>
    <lineage>
        <taxon>Eukaryota</taxon>
        <taxon>Viridiplantae</taxon>
        <taxon>Streptophyta</taxon>
        <taxon>Embryophyta</taxon>
        <taxon>Tracheophyta</taxon>
        <taxon>Spermatophyta</taxon>
        <taxon>Magnoliopsida</taxon>
        <taxon>Liliopsida</taxon>
        <taxon>Poales</taxon>
        <taxon>Poaceae</taxon>
        <taxon>PACMAD clade</taxon>
        <taxon>Panicoideae</taxon>
        <taxon>Andropogonodae</taxon>
        <taxon>Andropogoneae</taxon>
        <taxon>Tripsacinae</taxon>
        <taxon>Zea</taxon>
    </lineage>
</organism>
<feature type="transmembrane region" description="Helical" evidence="2">
    <location>
        <begin position="334"/>
        <end position="355"/>
    </location>
</feature>
<dbReference type="ExpressionAtlas" id="A0A1D6J162">
    <property type="expression patterns" value="baseline and differential"/>
</dbReference>
<dbReference type="PaxDb" id="4577-GRMZM2G139157_P01"/>
<feature type="region of interest" description="Disordered" evidence="1">
    <location>
        <begin position="205"/>
        <end position="250"/>
    </location>
</feature>
<dbReference type="EMBL" id="CM000786">
    <property type="protein sequence ID" value="AQK41790.1"/>
    <property type="molecule type" value="Genomic_DNA"/>
</dbReference>
<keyword evidence="2" id="KW-1133">Transmembrane helix</keyword>
<dbReference type="SUPFAM" id="SSF54495">
    <property type="entry name" value="UBC-like"/>
    <property type="match status" value="1"/>
</dbReference>
<feature type="compositionally biased region" description="Basic and acidic residues" evidence="1">
    <location>
        <begin position="209"/>
        <end position="220"/>
    </location>
</feature>
<dbReference type="EMBL" id="CM000786">
    <property type="protein sequence ID" value="AQK41791.1"/>
    <property type="molecule type" value="Genomic_DNA"/>
</dbReference>
<feature type="region of interest" description="Disordered" evidence="1">
    <location>
        <begin position="31"/>
        <end position="104"/>
    </location>
</feature>
<feature type="compositionally biased region" description="Low complexity" evidence="1">
    <location>
        <begin position="31"/>
        <end position="42"/>
    </location>
</feature>
<accession>A0A1D6J162</accession>
<evidence type="ECO:0000313" key="3">
    <source>
        <dbReference type="EMBL" id="AQK41804.1"/>
    </source>
</evidence>
<dbReference type="EMBL" id="CM000786">
    <property type="protein sequence ID" value="AQK41806.1"/>
    <property type="molecule type" value="Genomic_DNA"/>
</dbReference>
<dbReference type="eggNOG" id="KOG1187">
    <property type="taxonomic scope" value="Eukaryota"/>
</dbReference>
<protein>
    <submittedName>
        <fullName evidence="3">Uncharacterized protein</fullName>
    </submittedName>
</protein>
<dbReference type="eggNOG" id="KOG0425">
    <property type="taxonomic scope" value="Eukaryota"/>
</dbReference>
<reference evidence="3" key="1">
    <citation type="submission" date="2015-12" db="EMBL/GenBank/DDBJ databases">
        <title>Update maize B73 reference genome by single molecule sequencing technologies.</title>
        <authorList>
            <consortium name="Maize Genome Sequencing Project"/>
            <person name="Ware D."/>
        </authorList>
    </citation>
    <scope>NUCLEOTIDE SEQUENCE</scope>
    <source>
        <tissue evidence="3">Seedling</tissue>
    </source>
</reference>
<name>A0A1D6J162_MAIZE</name>
<dbReference type="Gene3D" id="3.10.110.10">
    <property type="entry name" value="Ubiquitin Conjugating Enzyme"/>
    <property type="match status" value="1"/>
</dbReference>
<evidence type="ECO:0000256" key="2">
    <source>
        <dbReference type="SAM" id="Phobius"/>
    </source>
</evidence>
<evidence type="ECO:0000256" key="1">
    <source>
        <dbReference type="SAM" id="MobiDB-lite"/>
    </source>
</evidence>
<proteinExistence type="predicted"/>
<keyword evidence="2" id="KW-0812">Transmembrane</keyword>
<dbReference type="InterPro" id="IPR016135">
    <property type="entry name" value="UBQ-conjugating_enzyme/RWD"/>
</dbReference>
<gene>
    <name evidence="3" type="ORF">ZEAMMB73_Zm00001d024710</name>
</gene>
<feature type="region of interest" description="Disordered" evidence="1">
    <location>
        <begin position="163"/>
        <end position="189"/>
    </location>
</feature>